<gene>
    <name evidence="3" type="ORF">Ptr86124_003998</name>
    <name evidence="2" type="ORF">PtrM4_095610</name>
</gene>
<evidence type="ECO:0000313" key="2">
    <source>
        <dbReference type="EMBL" id="KAF7572061.1"/>
    </source>
</evidence>
<reference evidence="2 4" key="1">
    <citation type="journal article" date="2018" name="BMC Genomics">
        <title>Comparative genomics of the wheat fungal pathogen Pyrenophora tritici-repentis reveals chromosomal variations and genome plasticity.</title>
        <authorList>
            <person name="Moolhuijzen P."/>
            <person name="See P.T."/>
            <person name="Hane J.K."/>
            <person name="Shi G."/>
            <person name="Liu Z."/>
            <person name="Oliver R.P."/>
            <person name="Moffat C.S."/>
        </authorList>
    </citation>
    <scope>NUCLEOTIDE SEQUENCE [LARGE SCALE GENOMIC DNA]</scope>
    <source>
        <strain evidence="2">M4</strain>
    </source>
</reference>
<dbReference type="Pfam" id="PF12796">
    <property type="entry name" value="Ank_2"/>
    <property type="match status" value="1"/>
</dbReference>
<reference evidence="3" key="2">
    <citation type="submission" date="2021-05" db="EMBL/GenBank/DDBJ databases">
        <authorList>
            <person name="Moolhuijzen P.M."/>
            <person name="Moffat C.S."/>
        </authorList>
    </citation>
    <scope>NUCLEOTIDE SEQUENCE</scope>
    <source>
        <strain evidence="3">86-124</strain>
    </source>
</reference>
<accession>A0A2W1DKZ2</accession>
<reference evidence="3" key="3">
    <citation type="journal article" date="2022" name="bioRxiv">
        <title>A global pangenome for the wheat fungal pathogen Pyrenophora tritici-repentis and prediction of effector protein structural homology.</title>
        <authorList>
            <person name="Moolhuijzen P."/>
            <person name="See P.T."/>
            <person name="Shi G."/>
            <person name="Powell H.R."/>
            <person name="Cockram J."/>
            <person name="Jorgensen L.N."/>
            <person name="Benslimane H."/>
            <person name="Strelkov S.E."/>
            <person name="Turner J."/>
            <person name="Liu Z."/>
            <person name="Moffat C.S."/>
        </authorList>
    </citation>
    <scope>NUCLEOTIDE SEQUENCE</scope>
    <source>
        <strain evidence="3">86-124</strain>
    </source>
</reference>
<dbReference type="Proteomes" id="UP000249757">
    <property type="component" value="Unassembled WGS sequence"/>
</dbReference>
<dbReference type="AlphaFoldDB" id="A0A2W1DKZ2"/>
<dbReference type="Gene3D" id="1.25.40.20">
    <property type="entry name" value="Ankyrin repeat-containing domain"/>
    <property type="match status" value="1"/>
</dbReference>
<dbReference type="Proteomes" id="UP000245464">
    <property type="component" value="Chromosome 4"/>
</dbReference>
<evidence type="ECO:0000313" key="3">
    <source>
        <dbReference type="EMBL" id="KAI1517061.1"/>
    </source>
</evidence>
<comment type="caution">
    <text evidence="2">The sequence shown here is derived from an EMBL/GenBank/DDBJ whole genome shotgun (WGS) entry which is preliminary data.</text>
</comment>
<dbReference type="PROSITE" id="PS50297">
    <property type="entry name" value="ANK_REP_REGION"/>
    <property type="match status" value="1"/>
</dbReference>
<dbReference type="InterPro" id="IPR002110">
    <property type="entry name" value="Ankyrin_rpt"/>
</dbReference>
<organism evidence="2 4">
    <name type="scientific">Pyrenophora tritici-repentis</name>
    <dbReference type="NCBI Taxonomy" id="45151"/>
    <lineage>
        <taxon>Eukaryota</taxon>
        <taxon>Fungi</taxon>
        <taxon>Dikarya</taxon>
        <taxon>Ascomycota</taxon>
        <taxon>Pezizomycotina</taxon>
        <taxon>Dothideomycetes</taxon>
        <taxon>Pleosporomycetidae</taxon>
        <taxon>Pleosporales</taxon>
        <taxon>Pleosporineae</taxon>
        <taxon>Pleosporaceae</taxon>
        <taxon>Pyrenophora</taxon>
    </lineage>
</organism>
<dbReference type="OrthoDB" id="195446at2759"/>
<proteinExistence type="predicted"/>
<dbReference type="SMART" id="SM00248">
    <property type="entry name" value="ANK"/>
    <property type="match status" value="2"/>
</dbReference>
<dbReference type="PANTHER" id="PTHR10039">
    <property type="entry name" value="AMELOGENIN"/>
    <property type="match status" value="1"/>
</dbReference>
<sequence length="415" mass="46470">MYGLPNCVMRSAELQQETTETIAGATGGMFLLAKLYLTSLKRKRSSNAVRGTLRKISQRYSLSDNSSGQSEVYDSAYQITMERIEQQGDEQAQLAKEVIAWVTFVKNTIRASGLRGTLGILVGDTVFDEGNCPDIEDMISACAGLVTVDPETNLVRLAHYTTYEYFVRSQHHWFPDPHGMILDACLTILSLEVFAKEMNKEERDSIVLELPLHSYAAHNWGVPCSPGDRYSVTKYGPMGHFANNAVTPLHLAAYLGLEDAIEVLSQEKDVIMNVRDYLGRTPLMIAVQNSHDHVVEQLIGYGACIQVHCGLIYGHKKDCDDSVIELESRGRHWSDSRHTVDVKPLSRDCSKKTFQLTRMTTDTALHYYPINRGADPDIEDVDGNIPWSVAVEKDYTEGIELLKRQEEHPKADEPG</sequence>
<evidence type="ECO:0000313" key="4">
    <source>
        <dbReference type="Proteomes" id="UP000245464"/>
    </source>
</evidence>
<dbReference type="InterPro" id="IPR036770">
    <property type="entry name" value="Ankyrin_rpt-contain_sf"/>
</dbReference>
<evidence type="ECO:0000256" key="1">
    <source>
        <dbReference type="PROSITE-ProRule" id="PRU00023"/>
    </source>
</evidence>
<evidence type="ECO:0000313" key="5">
    <source>
        <dbReference type="Proteomes" id="UP000249757"/>
    </source>
</evidence>
<name>A0A2W1DKZ2_9PLEO</name>
<protein>
    <submittedName>
        <fullName evidence="2">Ankyrin repeat domain containing protein</fullName>
    </submittedName>
    <submittedName>
        <fullName evidence="3">Ankyrin repeat domain protein</fullName>
    </submittedName>
</protein>
<reference evidence="5" key="4">
    <citation type="journal article" date="2022" name="Microb. Genom.">
        <title>A global pangenome for the wheat fungal pathogen Pyrenophora tritici-repentis and prediction of effector protein structural homology.</title>
        <authorList>
            <person name="Moolhuijzen P.M."/>
            <person name="See P.T."/>
            <person name="Shi G."/>
            <person name="Powell H.R."/>
            <person name="Cockram J."/>
            <person name="Jorgensen L.N."/>
            <person name="Benslimane H."/>
            <person name="Strelkov S.E."/>
            <person name="Turner J."/>
            <person name="Liu Z."/>
            <person name="Moffat C.S."/>
        </authorList>
    </citation>
    <scope>NUCLEOTIDE SEQUENCE [LARGE SCALE GENOMIC DNA]</scope>
</reference>
<dbReference type="SUPFAM" id="SSF48403">
    <property type="entry name" value="Ankyrin repeat"/>
    <property type="match status" value="1"/>
</dbReference>
<feature type="repeat" description="ANK" evidence="1">
    <location>
        <begin position="278"/>
        <end position="303"/>
    </location>
</feature>
<keyword evidence="1" id="KW-0040">ANK repeat</keyword>
<dbReference type="PANTHER" id="PTHR10039:SF15">
    <property type="entry name" value="NACHT DOMAIN-CONTAINING PROTEIN"/>
    <property type="match status" value="1"/>
</dbReference>
<dbReference type="EMBL" id="NQIK02000004">
    <property type="protein sequence ID" value="KAF7572061.1"/>
    <property type="molecule type" value="Genomic_DNA"/>
</dbReference>
<dbReference type="PROSITE" id="PS50088">
    <property type="entry name" value="ANK_REPEAT"/>
    <property type="match status" value="1"/>
</dbReference>
<keyword evidence="5" id="KW-1185">Reference proteome</keyword>
<dbReference type="EMBL" id="NRDI02000004">
    <property type="protein sequence ID" value="KAI1517061.1"/>
    <property type="molecule type" value="Genomic_DNA"/>
</dbReference>